<comment type="function">
    <text evidence="1">Could be part of an ABC transporter complex.</text>
</comment>
<dbReference type="PROSITE" id="PS50801">
    <property type="entry name" value="STAS"/>
    <property type="match status" value="1"/>
</dbReference>
<keyword evidence="2" id="KW-0812">Transmembrane</keyword>
<dbReference type="GO" id="GO:0043190">
    <property type="term" value="C:ATP-binding cassette (ABC) transporter complex"/>
    <property type="evidence" value="ECO:0007669"/>
    <property type="project" value="InterPro"/>
</dbReference>
<dbReference type="InterPro" id="IPR058548">
    <property type="entry name" value="MlaB-like_STAS"/>
</dbReference>
<dbReference type="InterPro" id="IPR036513">
    <property type="entry name" value="STAS_dom_sf"/>
</dbReference>
<feature type="transmembrane region" description="Helical" evidence="2">
    <location>
        <begin position="315"/>
        <end position="338"/>
    </location>
</feature>
<organism evidence="4 5">
    <name type="scientific">Hypericibacter terrae</name>
    <dbReference type="NCBI Taxonomy" id="2602015"/>
    <lineage>
        <taxon>Bacteria</taxon>
        <taxon>Pseudomonadati</taxon>
        <taxon>Pseudomonadota</taxon>
        <taxon>Alphaproteobacteria</taxon>
        <taxon>Rhodospirillales</taxon>
        <taxon>Dongiaceae</taxon>
        <taxon>Hypericibacter</taxon>
    </lineage>
</organism>
<evidence type="ECO:0000313" key="5">
    <source>
        <dbReference type="Proteomes" id="UP000326202"/>
    </source>
</evidence>
<feature type="transmembrane region" description="Helical" evidence="2">
    <location>
        <begin position="358"/>
        <end position="376"/>
    </location>
</feature>
<keyword evidence="5" id="KW-1185">Reference proteome</keyword>
<dbReference type="InterPro" id="IPR002645">
    <property type="entry name" value="STAS_dom"/>
</dbReference>
<reference evidence="4 5" key="1">
    <citation type="submission" date="2019-08" db="EMBL/GenBank/DDBJ databases">
        <title>Hyperibacter terrae gen. nov., sp. nov. and Hyperibacter viscosus sp. nov., two new members in the family Rhodospirillaceae isolated from the rhizosphere of Hypericum perforatum.</title>
        <authorList>
            <person name="Noviana Z."/>
        </authorList>
    </citation>
    <scope>NUCLEOTIDE SEQUENCE [LARGE SCALE GENOMIC DNA]</scope>
    <source>
        <strain evidence="4 5">R5913</strain>
    </source>
</reference>
<protein>
    <submittedName>
        <fullName evidence="4">ABC transporter permease</fullName>
    </submittedName>
</protein>
<dbReference type="PANTHER" id="PTHR30188:SF3">
    <property type="entry name" value="ABC TRANSPORTER PERMEASE"/>
    <property type="match status" value="1"/>
</dbReference>
<keyword evidence="2" id="KW-1133">Transmembrane helix</keyword>
<dbReference type="SUPFAM" id="SSF52091">
    <property type="entry name" value="SpoIIaa-like"/>
    <property type="match status" value="1"/>
</dbReference>
<dbReference type="KEGG" id="htq:FRZ44_12850"/>
<name>A0A5J6MHJ6_9PROT</name>
<sequence length="378" mass="39901">MPNGMAQQASLKKTGEGDGLRLELSGRLVTATLVPLVGEFDALPARGQATLDMSQLEALDTAGAWLIERTEARFAAAGAKLEITGVRPGLAKLMARVGKAGKPAPLPRPETHGPLYFVEGIGAGTISAFQQAVDLIGFFGAIVTAIARVLVRPSQMRFTSLVSHIEQVGMNAMPIVGLLTVLIGVVLAYQGVDQLRAYGGEIFTVNLVGISVLREMGILLTAIMVAGRSGSAFTAQIGTMQVNEEIDAMRTLALDPIQALVLPRIFALIIAVPLLTVFADFMGILGGGVMTCILVDLSPAQFLHQLNNAVTVKTFLVGLVKAPVFAFVIGMVGCFEGLRVKGSAESVGRLTTQSVVESIFLVIVFDAMFSILFSYLGI</sequence>
<evidence type="ECO:0000259" key="3">
    <source>
        <dbReference type="PROSITE" id="PS50801"/>
    </source>
</evidence>
<comment type="similarity">
    <text evidence="2">Belongs to the MlaE permease family.</text>
</comment>
<feature type="domain" description="STAS" evidence="3">
    <location>
        <begin position="51"/>
        <end position="98"/>
    </location>
</feature>
<proteinExistence type="inferred from homology"/>
<dbReference type="InterPro" id="IPR003453">
    <property type="entry name" value="ABC_MlaE_roteobac"/>
</dbReference>
<feature type="transmembrane region" description="Helical" evidence="2">
    <location>
        <begin position="259"/>
        <end position="278"/>
    </location>
</feature>
<dbReference type="Gene3D" id="3.30.750.24">
    <property type="entry name" value="STAS domain"/>
    <property type="match status" value="1"/>
</dbReference>
<dbReference type="PANTHER" id="PTHR30188">
    <property type="entry name" value="ABC TRANSPORTER PERMEASE PROTEIN-RELATED"/>
    <property type="match status" value="1"/>
</dbReference>
<dbReference type="Pfam" id="PF13466">
    <property type="entry name" value="STAS_2"/>
    <property type="match status" value="1"/>
</dbReference>
<evidence type="ECO:0000256" key="1">
    <source>
        <dbReference type="ARBA" id="ARBA00003787"/>
    </source>
</evidence>
<dbReference type="AlphaFoldDB" id="A0A5J6MHJ6"/>
<keyword evidence="2" id="KW-0997">Cell inner membrane</keyword>
<dbReference type="Proteomes" id="UP000326202">
    <property type="component" value="Chromosome"/>
</dbReference>
<keyword evidence="2" id="KW-0472">Membrane</keyword>
<dbReference type="InterPro" id="IPR030802">
    <property type="entry name" value="Permease_MalE"/>
</dbReference>
<comment type="subcellular location">
    <subcellularLocation>
        <location evidence="2">Cell inner membrane</location>
        <topology evidence="2">Multi-pass membrane protein</topology>
    </subcellularLocation>
</comment>
<feature type="transmembrane region" description="Helical" evidence="2">
    <location>
        <begin position="135"/>
        <end position="151"/>
    </location>
</feature>
<dbReference type="NCBIfam" id="TIGR00056">
    <property type="entry name" value="MlaE family lipid ABC transporter permease subunit"/>
    <property type="match status" value="1"/>
</dbReference>
<evidence type="ECO:0000313" key="4">
    <source>
        <dbReference type="EMBL" id="QEX15995.1"/>
    </source>
</evidence>
<accession>A0A5J6MHJ6</accession>
<dbReference type="EMBL" id="CP042906">
    <property type="protein sequence ID" value="QEX15995.1"/>
    <property type="molecule type" value="Genomic_DNA"/>
</dbReference>
<evidence type="ECO:0000256" key="2">
    <source>
        <dbReference type="RuleBase" id="RU362044"/>
    </source>
</evidence>
<gene>
    <name evidence="4" type="ORF">FRZ44_12850</name>
</gene>
<keyword evidence="2" id="KW-1003">Cell membrane</keyword>
<feature type="transmembrane region" description="Helical" evidence="2">
    <location>
        <begin position="172"/>
        <end position="190"/>
    </location>
</feature>
<dbReference type="GO" id="GO:0005548">
    <property type="term" value="F:phospholipid transporter activity"/>
    <property type="evidence" value="ECO:0007669"/>
    <property type="project" value="TreeGrafter"/>
</dbReference>
<dbReference type="Pfam" id="PF02405">
    <property type="entry name" value="MlaE"/>
    <property type="match status" value="1"/>
</dbReference>
<feature type="transmembrane region" description="Helical" evidence="2">
    <location>
        <begin position="202"/>
        <end position="226"/>
    </location>
</feature>